<organism evidence="1 2">
    <name type="scientific">Coptotermes formosanus</name>
    <name type="common">Formosan subterranean termite</name>
    <dbReference type="NCBI Taxonomy" id="36987"/>
    <lineage>
        <taxon>Eukaryota</taxon>
        <taxon>Metazoa</taxon>
        <taxon>Ecdysozoa</taxon>
        <taxon>Arthropoda</taxon>
        <taxon>Hexapoda</taxon>
        <taxon>Insecta</taxon>
        <taxon>Pterygota</taxon>
        <taxon>Neoptera</taxon>
        <taxon>Polyneoptera</taxon>
        <taxon>Dictyoptera</taxon>
        <taxon>Blattodea</taxon>
        <taxon>Blattoidea</taxon>
        <taxon>Termitoidae</taxon>
        <taxon>Rhinotermitidae</taxon>
        <taxon>Coptotermes</taxon>
    </lineage>
</organism>
<dbReference type="OrthoDB" id="8195583at2759"/>
<comment type="caution">
    <text evidence="1">The sequence shown here is derived from an EMBL/GenBank/DDBJ whole genome shotgun (WGS) entry which is preliminary data.</text>
</comment>
<evidence type="ECO:0000313" key="2">
    <source>
        <dbReference type="Proteomes" id="UP000502823"/>
    </source>
</evidence>
<sequence length="789" mass="90163">MAEKEKEFSQVKSSIFREVAIYLVLAYEKTLEGNLMEAIMDLHHCYTLLDNPEILSWCAETRNEELDLTLIRGRYYFSEMKHKRKCLLYDMGEIATEKHLLVKDGSGEGEVINGAKLPKDTTREECGSPDAKLVGSNVKAVDEAIEAKKTTDSEECCEGGGAAGLSAECMLRVTNNEGKNQAVESYVREKKKCLDVTDFQSDTAIHEDGVRGLLFEDVFEKASMDGQNKRVLLQCKQTDGEICGKIIDAEKDENGNVYDIKNGSYKQETVPVYEGNEKRNEDTSNNHNLLVGIMQQTEFDKTAKALEHEKPVRQENEPEKQAQRMAAMEYVINATLAYVAYFSESNQEAYKLAKYIEHTYEQLGSAGKATVAALRGAVMLEYGYTGNKLGLQFLQKALELDPDYWEWNMYCGKVMSRVRRVEKFRGSEPGQEELRLLEKAVQLNHEDASTLVQLGNAYRALSHFKHKQKLEVHEKAESVIETRHYVRYGGAANWKENWSQSRRSQQQEELDPLKRWYSPQHIALPHANPCLDSHQKDYLQLAKELFLKALEIEPQCPYINARCAKALWAMPVPYKDKQRAKQAILHALTLAPYNSFVNHYAAIFFEYCHDNEKALDYYEMAIRKPNLNYPAEMNYINLKMKISPPGSYSPVFHLDELLSKYYDRHHVVQTLCHRGFYLYKNSELLLYFNLLYQVQSNTISVQVKRIRCIGMGFEATNHGLISKYCPSICHKVLKNVSTCEAELLLTHCAILIGIVSDCISSGQKSGKEQACPVNYLSRMSMRLCKQQFP</sequence>
<dbReference type="SUPFAM" id="SSF48452">
    <property type="entry name" value="TPR-like"/>
    <property type="match status" value="1"/>
</dbReference>
<dbReference type="Proteomes" id="UP000502823">
    <property type="component" value="Unassembled WGS sequence"/>
</dbReference>
<evidence type="ECO:0000313" key="1">
    <source>
        <dbReference type="EMBL" id="GFG36408.1"/>
    </source>
</evidence>
<accession>A0A6L2Q0Q5</accession>
<dbReference type="AlphaFoldDB" id="A0A6L2Q0Q5"/>
<reference evidence="2" key="1">
    <citation type="submission" date="2020-01" db="EMBL/GenBank/DDBJ databases">
        <title>Draft genome sequence of the Termite Coptotermes fromosanus.</title>
        <authorList>
            <person name="Itakura S."/>
            <person name="Yosikawa Y."/>
            <person name="Umezawa K."/>
        </authorList>
    </citation>
    <scope>NUCLEOTIDE SEQUENCE [LARGE SCALE GENOMIC DNA]</scope>
</reference>
<proteinExistence type="predicted"/>
<keyword evidence="2" id="KW-1185">Reference proteome</keyword>
<dbReference type="EMBL" id="BLKM01012422">
    <property type="protein sequence ID" value="GFG36408.1"/>
    <property type="molecule type" value="Genomic_DNA"/>
</dbReference>
<gene>
    <name evidence="1" type="ORF">Cfor_06993</name>
</gene>
<name>A0A6L2Q0Q5_COPFO</name>
<dbReference type="Gene3D" id="1.25.40.10">
    <property type="entry name" value="Tetratricopeptide repeat domain"/>
    <property type="match status" value="2"/>
</dbReference>
<protein>
    <submittedName>
        <fullName evidence="1">Uncharacterized protein</fullName>
    </submittedName>
</protein>
<dbReference type="InterPro" id="IPR011990">
    <property type="entry name" value="TPR-like_helical_dom_sf"/>
</dbReference>
<dbReference type="InParanoid" id="A0A6L2Q0Q5"/>